<sequence length="61" mass="7074">MKPIRITAQEPPEDVKTLAQWLEWREAENRRMFAALDTALHEMAEGFTAQLERDANGHSQH</sequence>
<dbReference type="Proteomes" id="UP000185739">
    <property type="component" value="Chromosome"/>
</dbReference>
<dbReference type="RefSeq" id="WP_075149140.1">
    <property type="nucleotide sequence ID" value="NZ_CP018839.1"/>
</dbReference>
<dbReference type="EMBL" id="CP018839">
    <property type="protein sequence ID" value="APR05838.1"/>
    <property type="molecule type" value="Genomic_DNA"/>
</dbReference>
<reference evidence="1 2" key="1">
    <citation type="submission" date="2016-12" db="EMBL/GenBank/DDBJ databases">
        <title>Complete genome sequence of Thauera chlorobenzoica, a Betaproteobacterium degrading haloaromatics anaerobically to CO2 and halides.</title>
        <authorList>
            <person name="Goris T."/>
            <person name="Mergelsberg M."/>
            <person name="Boll M."/>
        </authorList>
    </citation>
    <scope>NUCLEOTIDE SEQUENCE [LARGE SCALE GENOMIC DNA]</scope>
    <source>
        <strain evidence="1 2">3CB1</strain>
    </source>
</reference>
<gene>
    <name evidence="1" type="ORF">Tchl_3023</name>
</gene>
<name>A0A1H5Z3D8_9RHOO</name>
<dbReference type="AlphaFoldDB" id="A0A1H5Z3D8"/>
<protein>
    <submittedName>
        <fullName evidence="1">Uncharacterized protein</fullName>
    </submittedName>
</protein>
<accession>A0A1H5Z3D8</accession>
<evidence type="ECO:0000313" key="1">
    <source>
        <dbReference type="EMBL" id="APR05838.1"/>
    </source>
</evidence>
<evidence type="ECO:0000313" key="2">
    <source>
        <dbReference type="Proteomes" id="UP000185739"/>
    </source>
</evidence>
<dbReference type="KEGG" id="tcl:Tchl_3023"/>
<organism evidence="1 2">
    <name type="scientific">Thauera chlorobenzoica</name>
    <dbReference type="NCBI Taxonomy" id="96773"/>
    <lineage>
        <taxon>Bacteria</taxon>
        <taxon>Pseudomonadati</taxon>
        <taxon>Pseudomonadota</taxon>
        <taxon>Betaproteobacteria</taxon>
        <taxon>Rhodocyclales</taxon>
        <taxon>Zoogloeaceae</taxon>
        <taxon>Thauera</taxon>
    </lineage>
</organism>
<keyword evidence="2" id="KW-1185">Reference proteome</keyword>
<proteinExistence type="predicted"/>
<dbReference type="STRING" id="96773.Tchl_3023"/>